<gene>
    <name evidence="3" type="ORF">EUTSA_v10029455mg</name>
</gene>
<dbReference type="STRING" id="72664.V4N0J3"/>
<evidence type="ECO:0000259" key="2">
    <source>
        <dbReference type="Pfam" id="PF00646"/>
    </source>
</evidence>
<organism evidence="3 4">
    <name type="scientific">Eutrema salsugineum</name>
    <name type="common">Saltwater cress</name>
    <name type="synonym">Sisymbrium salsugineum</name>
    <dbReference type="NCBI Taxonomy" id="72664"/>
    <lineage>
        <taxon>Eukaryota</taxon>
        <taxon>Viridiplantae</taxon>
        <taxon>Streptophyta</taxon>
        <taxon>Embryophyta</taxon>
        <taxon>Tracheophyta</taxon>
        <taxon>Spermatophyta</taxon>
        <taxon>Magnoliopsida</taxon>
        <taxon>eudicotyledons</taxon>
        <taxon>Gunneridae</taxon>
        <taxon>Pentapetalae</taxon>
        <taxon>rosids</taxon>
        <taxon>malvids</taxon>
        <taxon>Brassicales</taxon>
        <taxon>Brassicaceae</taxon>
        <taxon>Eutremeae</taxon>
        <taxon>Eutrema</taxon>
    </lineage>
</organism>
<feature type="domain" description="F-box" evidence="2">
    <location>
        <begin position="12"/>
        <end position="45"/>
    </location>
</feature>
<feature type="transmembrane region" description="Helical" evidence="1">
    <location>
        <begin position="85"/>
        <end position="108"/>
    </location>
</feature>
<keyword evidence="1" id="KW-0812">Transmembrane</keyword>
<dbReference type="Proteomes" id="UP000030689">
    <property type="component" value="Unassembled WGS sequence"/>
</dbReference>
<dbReference type="Pfam" id="PF00646">
    <property type="entry name" value="F-box"/>
    <property type="match status" value="1"/>
</dbReference>
<dbReference type="Gene3D" id="1.20.1280.50">
    <property type="match status" value="1"/>
</dbReference>
<accession>V4N0J3</accession>
<dbReference type="InterPro" id="IPR053197">
    <property type="entry name" value="F-box_SCFL_complex_component"/>
</dbReference>
<dbReference type="SUPFAM" id="SSF81383">
    <property type="entry name" value="F-box domain"/>
    <property type="match status" value="1"/>
</dbReference>
<dbReference type="EMBL" id="KI517537">
    <property type="protein sequence ID" value="ESQ38486.1"/>
    <property type="molecule type" value="Genomic_DNA"/>
</dbReference>
<evidence type="ECO:0000313" key="4">
    <source>
        <dbReference type="Proteomes" id="UP000030689"/>
    </source>
</evidence>
<dbReference type="PANTHER" id="PTHR34223:SF51">
    <property type="entry name" value="OS06G0556300 PROTEIN"/>
    <property type="match status" value="1"/>
</dbReference>
<dbReference type="CDD" id="cd22160">
    <property type="entry name" value="F-box_AtFBL13-like"/>
    <property type="match status" value="1"/>
</dbReference>
<dbReference type="KEGG" id="eus:EUTSA_v10029455mg"/>
<evidence type="ECO:0000256" key="1">
    <source>
        <dbReference type="SAM" id="Phobius"/>
    </source>
</evidence>
<dbReference type="InterPro" id="IPR001810">
    <property type="entry name" value="F-box_dom"/>
</dbReference>
<evidence type="ECO:0000313" key="3">
    <source>
        <dbReference type="EMBL" id="ESQ38486.1"/>
    </source>
</evidence>
<dbReference type="InterPro" id="IPR036047">
    <property type="entry name" value="F-box-like_dom_sf"/>
</dbReference>
<dbReference type="InterPro" id="IPR053781">
    <property type="entry name" value="F-box_AtFBL13-like"/>
</dbReference>
<dbReference type="Gramene" id="ESQ38486">
    <property type="protein sequence ID" value="ESQ38486"/>
    <property type="gene ID" value="EUTSA_v10029455mg"/>
</dbReference>
<keyword evidence="4" id="KW-1185">Reference proteome</keyword>
<dbReference type="AlphaFoldDB" id="V4N0J3"/>
<name>V4N0J3_EUTSA</name>
<sequence>MGFSSIEFINYMPDEILHHVLSFHPIDLAIRTSVLSRRWRHVWCKTPCIDFANVFLRVTARKINQTLSSYRAHKIMSLNEIDLNVITLFIRVQTYIYIYIHPYFLFLIKSYHGRYRNRISSLIPPSSWCDEIWDT</sequence>
<reference evidence="3 4" key="1">
    <citation type="journal article" date="2013" name="Front. Plant Sci.">
        <title>The Reference Genome of the Halophytic Plant Eutrema salsugineum.</title>
        <authorList>
            <person name="Yang R."/>
            <person name="Jarvis D.E."/>
            <person name="Chen H."/>
            <person name="Beilstein M.A."/>
            <person name="Grimwood J."/>
            <person name="Jenkins J."/>
            <person name="Shu S."/>
            <person name="Prochnik S."/>
            <person name="Xin M."/>
            <person name="Ma C."/>
            <person name="Schmutz J."/>
            <person name="Wing R.A."/>
            <person name="Mitchell-Olds T."/>
            <person name="Schumaker K.S."/>
            <person name="Wang X."/>
        </authorList>
    </citation>
    <scope>NUCLEOTIDE SEQUENCE [LARGE SCALE GENOMIC DNA]</scope>
</reference>
<keyword evidence="1" id="KW-0472">Membrane</keyword>
<dbReference type="PANTHER" id="PTHR34223">
    <property type="entry name" value="OS11G0201299 PROTEIN"/>
    <property type="match status" value="1"/>
</dbReference>
<protein>
    <recommendedName>
        <fullName evidence="2">F-box domain-containing protein</fullName>
    </recommendedName>
</protein>
<proteinExistence type="predicted"/>
<keyword evidence="1" id="KW-1133">Transmembrane helix</keyword>